<accession>A0A7G7G979</accession>
<evidence type="ECO:0000313" key="2">
    <source>
        <dbReference type="EMBL" id="QNF33713.1"/>
    </source>
</evidence>
<protein>
    <submittedName>
        <fullName evidence="2">Uncharacterized protein</fullName>
    </submittedName>
</protein>
<name>A0A7G7G979_9BACT</name>
<evidence type="ECO:0000256" key="1">
    <source>
        <dbReference type="SAM" id="MobiDB-lite"/>
    </source>
</evidence>
<feature type="compositionally biased region" description="Basic and acidic residues" evidence="1">
    <location>
        <begin position="1"/>
        <end position="12"/>
    </location>
</feature>
<keyword evidence="3" id="KW-1185">Reference proteome</keyword>
<dbReference type="Proteomes" id="UP000515237">
    <property type="component" value="Chromosome"/>
</dbReference>
<gene>
    <name evidence="2" type="ORF">HUW51_13650</name>
</gene>
<dbReference type="RefSeq" id="WP_185270196.1">
    <property type="nucleotide sequence ID" value="NZ_CP055156.1"/>
</dbReference>
<dbReference type="EMBL" id="CP055156">
    <property type="protein sequence ID" value="QNF33713.1"/>
    <property type="molecule type" value="Genomic_DNA"/>
</dbReference>
<feature type="region of interest" description="Disordered" evidence="1">
    <location>
        <begin position="1"/>
        <end position="60"/>
    </location>
</feature>
<dbReference type="KEGG" id="aswu:HUW51_13650"/>
<proteinExistence type="predicted"/>
<feature type="compositionally biased region" description="Basic and acidic residues" evidence="1">
    <location>
        <begin position="40"/>
        <end position="60"/>
    </location>
</feature>
<organism evidence="2 3">
    <name type="scientific">Adhaeribacter swui</name>
    <dbReference type="NCBI Taxonomy" id="2086471"/>
    <lineage>
        <taxon>Bacteria</taxon>
        <taxon>Pseudomonadati</taxon>
        <taxon>Bacteroidota</taxon>
        <taxon>Cytophagia</taxon>
        <taxon>Cytophagales</taxon>
        <taxon>Hymenobacteraceae</taxon>
        <taxon>Adhaeribacter</taxon>
    </lineage>
</organism>
<reference evidence="2 3" key="1">
    <citation type="journal article" date="2018" name="Int. J. Syst. Evol. Microbiol.">
        <title>Adhaeribacter swui sp. nov., isolated from wet mud.</title>
        <authorList>
            <person name="Kim D.U."/>
            <person name="Kim K.W."/>
            <person name="Kang M.S."/>
            <person name="Kim J.Y."/>
            <person name="Jang J.H."/>
            <person name="Kim M.K."/>
        </authorList>
    </citation>
    <scope>NUCLEOTIDE SEQUENCE [LARGE SCALE GENOMIC DNA]</scope>
    <source>
        <strain evidence="2 3">KCTC 52873</strain>
    </source>
</reference>
<sequence length="60" mass="6807">MAEENKKGKTITDDQGDEFTFDQTAESTEDDLEVLDVTNEEEKKSGTVTDQERQASFEMD</sequence>
<dbReference type="AlphaFoldDB" id="A0A7G7G979"/>
<evidence type="ECO:0000313" key="3">
    <source>
        <dbReference type="Proteomes" id="UP000515237"/>
    </source>
</evidence>